<evidence type="ECO:0000313" key="2">
    <source>
        <dbReference type="Proteomes" id="UP000830395"/>
    </source>
</evidence>
<dbReference type="Proteomes" id="UP000830395">
    <property type="component" value="Chromosome 19"/>
</dbReference>
<dbReference type="EMBL" id="CM040993">
    <property type="protein sequence ID" value="MCJ8743944.1"/>
    <property type="molecule type" value="Genomic_DNA"/>
</dbReference>
<proteinExistence type="predicted"/>
<keyword evidence="2" id="KW-1185">Reference proteome</keyword>
<protein>
    <submittedName>
        <fullName evidence="1">Uncharacterized protein</fullName>
    </submittedName>
</protein>
<reference evidence="1" key="1">
    <citation type="submission" date="2020-02" db="EMBL/GenBank/DDBJ databases">
        <title>Genome sequencing of the panga catfish, Pangasius djambal.</title>
        <authorList>
            <person name="Wen M."/>
            <person name="Zahm M."/>
            <person name="Roques C."/>
            <person name="Cabau C."/>
            <person name="Klopp C."/>
            <person name="Donnadieu C."/>
            <person name="Jouanno E."/>
            <person name="Avarre J.-C."/>
            <person name="Campet M."/>
            <person name="Ha T."/>
            <person name="Dugue R."/>
            <person name="Lampietro C."/>
            <person name="Louis A."/>
            <person name="Herpin A."/>
            <person name="Echchiki A."/>
            <person name="Berthelot C."/>
            <person name="Parey E."/>
            <person name="Roest-Crollius H."/>
            <person name="Braasch I."/>
            <person name="Postlethwait J.H."/>
            <person name="Bobe J."/>
            <person name="Montfort J."/>
            <person name="Bouchez O."/>
            <person name="Begum T."/>
            <person name="Schartl M."/>
            <person name="Gustiano R."/>
            <person name="Guiguen Y."/>
        </authorList>
    </citation>
    <scope>NUCLEOTIDE SEQUENCE</scope>
    <source>
        <strain evidence="1">Pdj_M5554</strain>
    </source>
</reference>
<comment type="caution">
    <text evidence="1">The sequence shown here is derived from an EMBL/GenBank/DDBJ whole genome shotgun (WGS) entry which is preliminary data.</text>
</comment>
<gene>
    <name evidence="1" type="ORF">PDJAM_G00100550</name>
</gene>
<accession>A0ACC5Z7E6</accession>
<name>A0ACC5Z7E6_9TELE</name>
<evidence type="ECO:0000313" key="1">
    <source>
        <dbReference type="EMBL" id="MCJ8743944.1"/>
    </source>
</evidence>
<organism evidence="1 2">
    <name type="scientific">Pangasius djambal</name>
    <dbReference type="NCBI Taxonomy" id="1691987"/>
    <lineage>
        <taxon>Eukaryota</taxon>
        <taxon>Metazoa</taxon>
        <taxon>Chordata</taxon>
        <taxon>Craniata</taxon>
        <taxon>Vertebrata</taxon>
        <taxon>Euteleostomi</taxon>
        <taxon>Actinopterygii</taxon>
        <taxon>Neopterygii</taxon>
        <taxon>Teleostei</taxon>
        <taxon>Ostariophysi</taxon>
        <taxon>Siluriformes</taxon>
        <taxon>Pangasiidae</taxon>
        <taxon>Pangasius</taxon>
    </lineage>
</organism>
<sequence length="86" mass="9769">AAHNCTSTHTLWTIWKCQTTRLWTGVGNRSTRRKPPKHRENMQTPHTQLINELGDTSIHTRLHGIGTAKTPRCHSLKNEGVLSKAY</sequence>
<feature type="non-terminal residue" evidence="1">
    <location>
        <position position="1"/>
    </location>
</feature>